<dbReference type="InterPro" id="IPR010982">
    <property type="entry name" value="Lambda_DNA-bd_dom_sf"/>
</dbReference>
<sequence>MSIKNIVIAQYQKRVNNAASAAGNLAMPKEGWIRTVRKALGMSGAQLARRLGVTRAAISNTEKAELVGGVTLKNMQQMAEGLGCRFVYAIVPEKQLEDILDAQARKKALDIVNRTNKHMALESQSLSSEQIEYEIKRLQQDYLKEHFTDLWND</sequence>
<feature type="domain" description="HTH cro/C1-type" evidence="1">
    <location>
        <begin position="33"/>
        <end position="89"/>
    </location>
</feature>
<accession>B3PC99</accession>
<proteinExistence type="predicted"/>
<dbReference type="KEGG" id="cja:CJA_1212"/>
<dbReference type="STRING" id="498211.CJA_1212"/>
<reference evidence="2 3" key="1">
    <citation type="journal article" date="2008" name="J. Bacteriol.">
        <title>Insights into plant cell wall degradation from the genome sequence of the soil bacterium Cellvibrio japonicus.</title>
        <authorList>
            <person name="Deboy R.T."/>
            <person name="Mongodin E.F."/>
            <person name="Fouts D.E."/>
            <person name="Tailford L.E."/>
            <person name="Khouri H."/>
            <person name="Emerson J.B."/>
            <person name="Mohamoud Y."/>
            <person name="Watkins K."/>
            <person name="Henrissat B."/>
            <person name="Gilbert H.J."/>
            <person name="Nelson K.E."/>
        </authorList>
    </citation>
    <scope>NUCLEOTIDE SEQUENCE [LARGE SCALE GENOMIC DNA]</scope>
    <source>
        <strain evidence="2 3">Ueda107</strain>
    </source>
</reference>
<evidence type="ECO:0000313" key="3">
    <source>
        <dbReference type="Proteomes" id="UP000001036"/>
    </source>
</evidence>
<dbReference type="InterPro" id="IPR013435">
    <property type="entry name" value="Mobile_mystery_prot_A"/>
</dbReference>
<organism evidence="2 3">
    <name type="scientific">Cellvibrio japonicus (strain Ueda107)</name>
    <name type="common">Pseudomonas fluorescens subsp. cellulosa</name>
    <dbReference type="NCBI Taxonomy" id="498211"/>
    <lineage>
        <taxon>Bacteria</taxon>
        <taxon>Pseudomonadati</taxon>
        <taxon>Pseudomonadota</taxon>
        <taxon>Gammaproteobacteria</taxon>
        <taxon>Cellvibrionales</taxon>
        <taxon>Cellvibrionaceae</taxon>
        <taxon>Cellvibrio</taxon>
    </lineage>
</organism>
<dbReference type="SMART" id="SM00530">
    <property type="entry name" value="HTH_XRE"/>
    <property type="match status" value="1"/>
</dbReference>
<name>B3PC99_CELJU</name>
<keyword evidence="3" id="KW-1185">Reference proteome</keyword>
<dbReference type="PROSITE" id="PS50943">
    <property type="entry name" value="HTH_CROC1"/>
    <property type="match status" value="1"/>
</dbReference>
<evidence type="ECO:0000259" key="1">
    <source>
        <dbReference type="PROSITE" id="PS50943"/>
    </source>
</evidence>
<dbReference type="HOGENOM" id="CLU_123886_0_0_6"/>
<dbReference type="InterPro" id="IPR001387">
    <property type="entry name" value="Cro/C1-type_HTH"/>
</dbReference>
<dbReference type="RefSeq" id="WP_012486859.1">
    <property type="nucleotide sequence ID" value="NC_010995.1"/>
</dbReference>
<dbReference type="Pfam" id="PF01381">
    <property type="entry name" value="HTH_3"/>
    <property type="match status" value="1"/>
</dbReference>
<gene>
    <name evidence="2" type="ordered locus">CJA_1212</name>
</gene>
<dbReference type="CDD" id="cd00093">
    <property type="entry name" value="HTH_XRE"/>
    <property type="match status" value="1"/>
</dbReference>
<evidence type="ECO:0000313" key="2">
    <source>
        <dbReference type="EMBL" id="ACE82641.1"/>
    </source>
</evidence>
<dbReference type="Gene3D" id="1.10.260.40">
    <property type="entry name" value="lambda repressor-like DNA-binding domains"/>
    <property type="match status" value="1"/>
</dbReference>
<keyword evidence="2" id="KW-0238">DNA-binding</keyword>
<dbReference type="eggNOG" id="COG1396">
    <property type="taxonomic scope" value="Bacteria"/>
</dbReference>
<dbReference type="GO" id="GO:0003677">
    <property type="term" value="F:DNA binding"/>
    <property type="evidence" value="ECO:0007669"/>
    <property type="project" value="UniProtKB-KW"/>
</dbReference>
<protein>
    <submittedName>
        <fullName evidence="2">DNA-binding protein</fullName>
    </submittedName>
</protein>
<dbReference type="SUPFAM" id="SSF47413">
    <property type="entry name" value="lambda repressor-like DNA-binding domains"/>
    <property type="match status" value="1"/>
</dbReference>
<dbReference type="Proteomes" id="UP000001036">
    <property type="component" value="Chromosome"/>
</dbReference>
<dbReference type="AlphaFoldDB" id="B3PC99"/>
<dbReference type="EMBL" id="CP000934">
    <property type="protein sequence ID" value="ACE82641.1"/>
    <property type="molecule type" value="Genomic_DNA"/>
</dbReference>
<dbReference type="NCBIfam" id="TIGR02612">
    <property type="entry name" value="mob_myst_A"/>
    <property type="match status" value="1"/>
</dbReference>
<dbReference type="OrthoDB" id="5951507at2"/>